<evidence type="ECO:0000256" key="1">
    <source>
        <dbReference type="SAM" id="Coils"/>
    </source>
</evidence>
<gene>
    <name evidence="3" type="ORF">KFL_000290320</name>
</gene>
<name>A0A1Y1HNR4_KLENI</name>
<dbReference type="Proteomes" id="UP000054558">
    <property type="component" value="Unassembled WGS sequence"/>
</dbReference>
<dbReference type="EMBL" id="DF236978">
    <property type="protein sequence ID" value="GAQ79382.1"/>
    <property type="molecule type" value="Genomic_DNA"/>
</dbReference>
<reference evidence="3 4" key="1">
    <citation type="journal article" date="2014" name="Nat. Commun.">
        <title>Klebsormidium flaccidum genome reveals primary factors for plant terrestrial adaptation.</title>
        <authorList>
            <person name="Hori K."/>
            <person name="Maruyama F."/>
            <person name="Fujisawa T."/>
            <person name="Togashi T."/>
            <person name="Yamamoto N."/>
            <person name="Seo M."/>
            <person name="Sato S."/>
            <person name="Yamada T."/>
            <person name="Mori H."/>
            <person name="Tajima N."/>
            <person name="Moriyama T."/>
            <person name="Ikeuchi M."/>
            <person name="Watanabe M."/>
            <person name="Wada H."/>
            <person name="Kobayashi K."/>
            <person name="Saito M."/>
            <person name="Masuda T."/>
            <person name="Sasaki-Sekimoto Y."/>
            <person name="Mashiguchi K."/>
            <person name="Awai K."/>
            <person name="Shimojima M."/>
            <person name="Masuda S."/>
            <person name="Iwai M."/>
            <person name="Nobusawa T."/>
            <person name="Narise T."/>
            <person name="Kondo S."/>
            <person name="Saito H."/>
            <person name="Sato R."/>
            <person name="Murakawa M."/>
            <person name="Ihara Y."/>
            <person name="Oshima-Yamada Y."/>
            <person name="Ohtaka K."/>
            <person name="Satoh M."/>
            <person name="Sonobe K."/>
            <person name="Ishii M."/>
            <person name="Ohtani R."/>
            <person name="Kanamori-Sato M."/>
            <person name="Honoki R."/>
            <person name="Miyazaki D."/>
            <person name="Mochizuki H."/>
            <person name="Umetsu J."/>
            <person name="Higashi K."/>
            <person name="Shibata D."/>
            <person name="Kamiya Y."/>
            <person name="Sato N."/>
            <person name="Nakamura Y."/>
            <person name="Tabata S."/>
            <person name="Ida S."/>
            <person name="Kurokawa K."/>
            <person name="Ohta H."/>
        </authorList>
    </citation>
    <scope>NUCLEOTIDE SEQUENCE [LARGE SCALE GENOMIC DNA]</scope>
    <source>
        <strain evidence="3 4">NIES-2285</strain>
    </source>
</reference>
<evidence type="ECO:0000256" key="2">
    <source>
        <dbReference type="SAM" id="MobiDB-lite"/>
    </source>
</evidence>
<sequence length="1114" mass="122992">MAGQRPPLFPLAENVPPREESGTPLTPPLAYGIQIPRLSSLLQPNTRGPIQEVDDGDKFERTQYLVTKRQKQGLQIIMEHFSYPNVSHVIGALGSGGLLRRAEVDWKAGAAAFLTVADRQLRESMGQRQLLRAALQHAEAKEREARERLQESIRAAQAAQRTNEKILEVERQRIALLEDKLQRLGRSAVGASQEGGPLGAASEGAPQAKRTRNFGAFRDSFEGQPLNFRGARKGAVEPRQQTRRNSAIRQILSNALKSIQRVVGSFALTGDTQAHLKAIARALQVASGGRSLVADPSFLVPERTRLKQDKETRKTLLGSMYDPEAWIQLYDDYNITFKSGRGIGGILPRGAKPNDNKLLATKKYLDDLMVEILPIKPTAGGNGHMVSAASVMGLTLPFYYAKMEDKARAAAVAEAELAGVELDPDEPLSMLFDVNKTGTLESVWAAAFDARNQGPNDWTTWVVSPKFDNLPEYWQSPRHCHTIMEATGKDKVKNIKSDMLDTIGELQKLYDGGCKKPGGTLFETVVHHVRRQCRAHLRFPSDMASHWSLTQDGGSAGGATATFCHRCNCQKHQLTCCFVRYKVQKDDTLESLARAQRVTVDLLTYVNDRSDAATKMFKPVQGPKGVISSDPICTNNAWTLEQSKGADQGWAPDIDVSALDPTKAILDQTAGRYLRIFIRWPCNRENPDAFLKYDHLHSPYCMEHAVQRITEFLLHFVHARAESMKRVDQLNQKWSDLHTNYRMNMNPKAADGGSKYYAPSCTGGKAKALIRTADAWLPIILTERDTAAVPEIWATWKSLVLTGRSFHPTEAEIEKFCSDAMFFFLRVVTTLDDAHFSYYMHTNSFHGPDFLVTLLSLEKWMQEGAEAQHLIADLIYRMSFKGGTPGQVYTKKNEDGTYNKTDGRQTDQKSQVFTLYLMQRCNRLLYYTFGPFWDPNIVMDARHKVHARRLELLASADAAVRDTAVSLADAKAAADAAALAATMASAAPAVPDARADESSGESDPRTSSSAPPEIREAARSTWAALAAAKLAAEAAVKLRKKAKLASDLSAAHLDRAKSQAGELPEIEIDDSIEEELVELDAMMESSATRGASANVSEGQAACMECGETANSELE</sequence>
<feature type="region of interest" description="Disordered" evidence="2">
    <location>
        <begin position="188"/>
        <end position="207"/>
    </location>
</feature>
<protein>
    <recommendedName>
        <fullName evidence="5">LysM domain-containing protein</fullName>
    </recommendedName>
</protein>
<keyword evidence="1" id="KW-0175">Coiled coil</keyword>
<accession>A0A1Y1HNR4</accession>
<feature type="region of interest" description="Disordered" evidence="2">
    <location>
        <begin position="988"/>
        <end position="1015"/>
    </location>
</feature>
<feature type="region of interest" description="Disordered" evidence="2">
    <location>
        <begin position="1"/>
        <end position="25"/>
    </location>
</feature>
<dbReference type="AlphaFoldDB" id="A0A1Y1HNR4"/>
<evidence type="ECO:0000313" key="4">
    <source>
        <dbReference type="Proteomes" id="UP000054558"/>
    </source>
</evidence>
<proteinExistence type="predicted"/>
<evidence type="ECO:0000313" key="3">
    <source>
        <dbReference type="EMBL" id="GAQ79382.1"/>
    </source>
</evidence>
<evidence type="ECO:0008006" key="5">
    <source>
        <dbReference type="Google" id="ProtNLM"/>
    </source>
</evidence>
<organism evidence="3 4">
    <name type="scientific">Klebsormidium nitens</name>
    <name type="common">Green alga</name>
    <name type="synonym">Ulothrix nitens</name>
    <dbReference type="NCBI Taxonomy" id="105231"/>
    <lineage>
        <taxon>Eukaryota</taxon>
        <taxon>Viridiplantae</taxon>
        <taxon>Streptophyta</taxon>
        <taxon>Klebsormidiophyceae</taxon>
        <taxon>Klebsormidiales</taxon>
        <taxon>Klebsormidiaceae</taxon>
        <taxon>Klebsormidium</taxon>
    </lineage>
</organism>
<feature type="coiled-coil region" evidence="1">
    <location>
        <begin position="128"/>
        <end position="187"/>
    </location>
</feature>
<keyword evidence="4" id="KW-1185">Reference proteome</keyword>